<accession>A0A5J4PL69</accession>
<protein>
    <submittedName>
        <fullName evidence="1">Uncharacterized protein</fullName>
    </submittedName>
</protein>
<evidence type="ECO:0000313" key="1">
    <source>
        <dbReference type="EMBL" id="KAA6309193.1"/>
    </source>
</evidence>
<comment type="caution">
    <text evidence="1">The sequence shown here is derived from an EMBL/GenBank/DDBJ whole genome shotgun (WGS) entry which is preliminary data.</text>
</comment>
<dbReference type="EMBL" id="SNRY01008073">
    <property type="protein sequence ID" value="KAA6309193.1"/>
    <property type="molecule type" value="Genomic_DNA"/>
</dbReference>
<dbReference type="AlphaFoldDB" id="A0A5J4PL69"/>
<gene>
    <name evidence="1" type="ORF">EZS27_039264</name>
</gene>
<proteinExistence type="predicted"/>
<organism evidence="1">
    <name type="scientific">termite gut metagenome</name>
    <dbReference type="NCBI Taxonomy" id="433724"/>
    <lineage>
        <taxon>unclassified sequences</taxon>
        <taxon>metagenomes</taxon>
        <taxon>organismal metagenomes</taxon>
    </lineage>
</organism>
<feature type="non-terminal residue" evidence="1">
    <location>
        <position position="62"/>
    </location>
</feature>
<reference evidence="1" key="1">
    <citation type="submission" date="2019-03" db="EMBL/GenBank/DDBJ databases">
        <title>Single cell metagenomics reveals metabolic interactions within the superorganism composed of flagellate Streblomastix strix and complex community of Bacteroidetes bacteria on its surface.</title>
        <authorList>
            <person name="Treitli S.C."/>
            <person name="Kolisko M."/>
            <person name="Husnik F."/>
            <person name="Keeling P."/>
            <person name="Hampl V."/>
        </authorList>
    </citation>
    <scope>NUCLEOTIDE SEQUENCE</scope>
    <source>
        <strain evidence="1">STM</strain>
    </source>
</reference>
<sequence length="62" mass="7095">MKKTVYFRQNYAPCRLASANIENRYNTNIFDKIIIKHTMRRIKNTSLLLSLFLGSSLTASAG</sequence>
<name>A0A5J4PL69_9ZZZZ</name>